<evidence type="ECO:0000313" key="4">
    <source>
        <dbReference type="EMBL" id="CAB4800439.1"/>
    </source>
</evidence>
<dbReference type="InterPro" id="IPR029069">
    <property type="entry name" value="HotDog_dom_sf"/>
</dbReference>
<name>A0A6J6W8D6_9ZZZZ</name>
<dbReference type="EMBL" id="CAFAAR010000028">
    <property type="protein sequence ID" value="CAB4800439.1"/>
    <property type="molecule type" value="Genomic_DNA"/>
</dbReference>
<dbReference type="CDD" id="cd00586">
    <property type="entry name" value="4HBT"/>
    <property type="match status" value="1"/>
</dbReference>
<protein>
    <submittedName>
        <fullName evidence="3">Unannotated protein</fullName>
    </submittedName>
</protein>
<sequence>MRHHNSVHVRWADLDAFGHINNAVYLTYVQEARADMTWYSRVERGLTPLFKDMVVARAELDFVEAIYEGGVELDVAIWVARIGNSSFELGYEMSRNGILHARAKTVQVAVSMETFKSRPINEIEREFLNEYLEESNTQK</sequence>
<evidence type="ECO:0000313" key="1">
    <source>
        <dbReference type="EMBL" id="CAB4586554.1"/>
    </source>
</evidence>
<evidence type="ECO:0000313" key="8">
    <source>
        <dbReference type="EMBL" id="CAB5013229.1"/>
    </source>
</evidence>
<dbReference type="GO" id="GO:0047617">
    <property type="term" value="F:fatty acyl-CoA hydrolase activity"/>
    <property type="evidence" value="ECO:0007669"/>
    <property type="project" value="TreeGrafter"/>
</dbReference>
<dbReference type="Pfam" id="PF13279">
    <property type="entry name" value="4HBT_2"/>
    <property type="match status" value="1"/>
</dbReference>
<dbReference type="EMBL" id="CAEZXT010000019">
    <property type="protein sequence ID" value="CAB4694370.1"/>
    <property type="molecule type" value="Genomic_DNA"/>
</dbReference>
<dbReference type="EMBL" id="CAFBOE010000024">
    <property type="protein sequence ID" value="CAB4971563.1"/>
    <property type="molecule type" value="Genomic_DNA"/>
</dbReference>
<dbReference type="Gene3D" id="3.10.129.10">
    <property type="entry name" value="Hotdog Thioesterase"/>
    <property type="match status" value="1"/>
</dbReference>
<dbReference type="PANTHER" id="PTHR31793">
    <property type="entry name" value="4-HYDROXYBENZOYL-COA THIOESTERASE FAMILY MEMBER"/>
    <property type="match status" value="1"/>
</dbReference>
<dbReference type="EMBL" id="CAFBQZ010000025">
    <property type="protein sequence ID" value="CAB5071724.1"/>
    <property type="molecule type" value="Genomic_DNA"/>
</dbReference>
<organism evidence="3">
    <name type="scientific">freshwater metagenome</name>
    <dbReference type="NCBI Taxonomy" id="449393"/>
    <lineage>
        <taxon>unclassified sequences</taxon>
        <taxon>metagenomes</taxon>
        <taxon>ecological metagenomes</taxon>
    </lineage>
</organism>
<dbReference type="EMBL" id="CAEZZZ010000032">
    <property type="protein sequence ID" value="CAB4779393.1"/>
    <property type="molecule type" value="Genomic_DNA"/>
</dbReference>
<evidence type="ECO:0000313" key="6">
    <source>
        <dbReference type="EMBL" id="CAB4898655.1"/>
    </source>
</evidence>
<proteinExistence type="predicted"/>
<dbReference type="EMBL" id="CAEZUA010000024">
    <property type="protein sequence ID" value="CAB4586554.1"/>
    <property type="molecule type" value="Genomic_DNA"/>
</dbReference>
<dbReference type="InterPro" id="IPR050563">
    <property type="entry name" value="4-hydroxybenzoyl-CoA_TE"/>
</dbReference>
<evidence type="ECO:0000313" key="5">
    <source>
        <dbReference type="EMBL" id="CAB4849564.1"/>
    </source>
</evidence>
<accession>A0A6J6W8D6</accession>
<dbReference type="PANTHER" id="PTHR31793:SF24">
    <property type="entry name" value="LONG-CHAIN ACYL-COA THIOESTERASE FADM"/>
    <property type="match status" value="1"/>
</dbReference>
<reference evidence="3" key="1">
    <citation type="submission" date="2020-05" db="EMBL/GenBank/DDBJ databases">
        <authorList>
            <person name="Chiriac C."/>
            <person name="Salcher M."/>
            <person name="Ghai R."/>
            <person name="Kavagutti S V."/>
        </authorList>
    </citation>
    <scope>NUCLEOTIDE SEQUENCE</scope>
</reference>
<evidence type="ECO:0000313" key="7">
    <source>
        <dbReference type="EMBL" id="CAB4971563.1"/>
    </source>
</evidence>
<dbReference type="SUPFAM" id="SSF54637">
    <property type="entry name" value="Thioesterase/thiol ester dehydrase-isomerase"/>
    <property type="match status" value="1"/>
</dbReference>
<dbReference type="EMBL" id="CAFBMI010000035">
    <property type="protein sequence ID" value="CAB4898655.1"/>
    <property type="molecule type" value="Genomic_DNA"/>
</dbReference>
<evidence type="ECO:0000313" key="2">
    <source>
        <dbReference type="EMBL" id="CAB4694370.1"/>
    </source>
</evidence>
<dbReference type="EMBL" id="CAFBPG010000062">
    <property type="protein sequence ID" value="CAB5013229.1"/>
    <property type="molecule type" value="Genomic_DNA"/>
</dbReference>
<evidence type="ECO:0000313" key="3">
    <source>
        <dbReference type="EMBL" id="CAB4779393.1"/>
    </source>
</evidence>
<dbReference type="AlphaFoldDB" id="A0A6J6W8D6"/>
<gene>
    <name evidence="1" type="ORF">UFOPK1773_00534</name>
    <name evidence="2" type="ORF">UFOPK2589_00465</name>
    <name evidence="3" type="ORF">UFOPK2931_00670</name>
    <name evidence="4" type="ORF">UFOPK3056_00465</name>
    <name evidence="5" type="ORF">UFOPK3287_00565</name>
    <name evidence="6" type="ORF">UFOPK3558_00564</name>
    <name evidence="7" type="ORF">UFOPK3916_00447</name>
    <name evidence="8" type="ORF">UFOPK4074_00754</name>
    <name evidence="9" type="ORF">UFOPK4372_00485</name>
</gene>
<evidence type="ECO:0000313" key="9">
    <source>
        <dbReference type="EMBL" id="CAB5071724.1"/>
    </source>
</evidence>
<dbReference type="EMBL" id="CAFBJH010000026">
    <property type="protein sequence ID" value="CAB4849564.1"/>
    <property type="molecule type" value="Genomic_DNA"/>
</dbReference>